<dbReference type="NCBIfam" id="TIGR00254">
    <property type="entry name" value="GGDEF"/>
    <property type="match status" value="1"/>
</dbReference>
<dbReference type="Pfam" id="PF00990">
    <property type="entry name" value="GGDEF"/>
    <property type="match status" value="1"/>
</dbReference>
<name>A0ABS5HCP8_9GAMM</name>
<dbReference type="Gene3D" id="3.30.450.20">
    <property type="entry name" value="PAS domain"/>
    <property type="match status" value="1"/>
</dbReference>
<evidence type="ECO:0000256" key="2">
    <source>
        <dbReference type="ARBA" id="ARBA00034247"/>
    </source>
</evidence>
<dbReference type="InterPro" id="IPR000160">
    <property type="entry name" value="GGDEF_dom"/>
</dbReference>
<organism evidence="5 6">
    <name type="scientific">Marinomonas vulgaris</name>
    <dbReference type="NCBI Taxonomy" id="2823372"/>
    <lineage>
        <taxon>Bacteria</taxon>
        <taxon>Pseudomonadati</taxon>
        <taxon>Pseudomonadota</taxon>
        <taxon>Gammaproteobacteria</taxon>
        <taxon>Oceanospirillales</taxon>
        <taxon>Oceanospirillaceae</taxon>
        <taxon>Marinomonas</taxon>
    </lineage>
</organism>
<dbReference type="NCBIfam" id="TIGR00229">
    <property type="entry name" value="sensory_box"/>
    <property type="match status" value="1"/>
</dbReference>
<dbReference type="PROSITE" id="PS50113">
    <property type="entry name" value="PAC"/>
    <property type="match status" value="1"/>
</dbReference>
<proteinExistence type="predicted"/>
<dbReference type="EC" id="2.7.7.65" evidence="1"/>
<dbReference type="InterPro" id="IPR050469">
    <property type="entry name" value="Diguanylate_Cyclase"/>
</dbReference>
<dbReference type="Gene3D" id="3.30.70.270">
    <property type="match status" value="1"/>
</dbReference>
<sequence>MTPSTLYFSPLLTDWTQPVNRQLSAFNKKVQWQVIDEIQQSPVSSILLVAEQDLQQTDWPLLASRKAVVILDNWRLPASVAWIERGATNCFARHDDNLISWLVSELSRFALNHAERTEDSVLQVIIDAIPTPIFFKDHLHIYRGCNVAFCDSIGFERDNIVGHSVYDIAPKELADKYYHADNQLLAEGGTQRYEADVKFADGSLHEIEFNKAVFTSHDGKAIGQVGVMLDITERNQLIRQLDKSSHTDPLTGFENRRAFNQVIHREFDQLESSVRKLSLMTLDIDFFKHINDRFGHGGGDQALQLISEWLQNQLRDTDSVYRVGGEEFYLLMRDTDIHTAYPFAESLCKNMATHLFTIKQQDIHITFSIGVIEINPAIELENTLDMVDKALYEAKADGRNCVRPVFE</sequence>
<keyword evidence="6" id="KW-1185">Reference proteome</keyword>
<dbReference type="Proteomes" id="UP000679722">
    <property type="component" value="Unassembled WGS sequence"/>
</dbReference>
<dbReference type="InterPro" id="IPR043128">
    <property type="entry name" value="Rev_trsase/Diguanyl_cyclase"/>
</dbReference>
<dbReference type="SUPFAM" id="SSF55073">
    <property type="entry name" value="Nucleotide cyclase"/>
    <property type="match status" value="1"/>
</dbReference>
<feature type="domain" description="PAC" evidence="3">
    <location>
        <begin position="191"/>
        <end position="243"/>
    </location>
</feature>
<dbReference type="InterPro" id="IPR035965">
    <property type="entry name" value="PAS-like_dom_sf"/>
</dbReference>
<feature type="domain" description="GGDEF" evidence="4">
    <location>
        <begin position="275"/>
        <end position="407"/>
    </location>
</feature>
<dbReference type="InterPro" id="IPR029787">
    <property type="entry name" value="Nucleotide_cyclase"/>
</dbReference>
<accession>A0ABS5HCP8</accession>
<dbReference type="RefSeq" id="WP_211536498.1">
    <property type="nucleotide sequence ID" value="NZ_JAGSSV010000009.1"/>
</dbReference>
<dbReference type="EMBL" id="JAGSSV010000009">
    <property type="protein sequence ID" value="MBR7889158.1"/>
    <property type="molecule type" value="Genomic_DNA"/>
</dbReference>
<gene>
    <name evidence="5" type="ORF">J9B83_09410</name>
</gene>
<evidence type="ECO:0000313" key="5">
    <source>
        <dbReference type="EMBL" id="MBR7889158.1"/>
    </source>
</evidence>
<dbReference type="SUPFAM" id="SSF55785">
    <property type="entry name" value="PYP-like sensor domain (PAS domain)"/>
    <property type="match status" value="1"/>
</dbReference>
<dbReference type="GO" id="GO:0052621">
    <property type="term" value="F:diguanylate cyclase activity"/>
    <property type="evidence" value="ECO:0007669"/>
    <property type="project" value="UniProtKB-EC"/>
</dbReference>
<evidence type="ECO:0000259" key="3">
    <source>
        <dbReference type="PROSITE" id="PS50113"/>
    </source>
</evidence>
<dbReference type="PANTHER" id="PTHR45138">
    <property type="entry name" value="REGULATORY COMPONENTS OF SENSORY TRANSDUCTION SYSTEM"/>
    <property type="match status" value="1"/>
</dbReference>
<reference evidence="5 6" key="1">
    <citation type="submission" date="2021-04" db="EMBL/GenBank/DDBJ databases">
        <authorList>
            <person name="Sun C."/>
        </authorList>
    </citation>
    <scope>NUCLEOTIDE SEQUENCE [LARGE SCALE GENOMIC DNA]</scope>
    <source>
        <strain evidence="5 6">A79</strain>
    </source>
</reference>
<dbReference type="SMART" id="SM00267">
    <property type="entry name" value="GGDEF"/>
    <property type="match status" value="1"/>
</dbReference>
<dbReference type="CDD" id="cd00130">
    <property type="entry name" value="PAS"/>
    <property type="match status" value="1"/>
</dbReference>
<reference evidence="6" key="2">
    <citation type="submission" date="2023-07" db="EMBL/GenBank/DDBJ databases">
        <title>Marinomonas vulgaris A79, complete genome.</title>
        <authorList>
            <person name="Ying J.-J."/>
        </authorList>
    </citation>
    <scope>NUCLEOTIDE SEQUENCE [LARGE SCALE GENOMIC DNA]</scope>
    <source>
        <strain evidence="6">A79</strain>
    </source>
</reference>
<dbReference type="Pfam" id="PF08448">
    <property type="entry name" value="PAS_4"/>
    <property type="match status" value="1"/>
</dbReference>
<evidence type="ECO:0000313" key="6">
    <source>
        <dbReference type="Proteomes" id="UP000679722"/>
    </source>
</evidence>
<dbReference type="InterPro" id="IPR000014">
    <property type="entry name" value="PAS"/>
</dbReference>
<dbReference type="InterPro" id="IPR013656">
    <property type="entry name" value="PAS_4"/>
</dbReference>
<dbReference type="CDD" id="cd01949">
    <property type="entry name" value="GGDEF"/>
    <property type="match status" value="1"/>
</dbReference>
<protein>
    <recommendedName>
        <fullName evidence="1">diguanylate cyclase</fullName>
        <ecNumber evidence="1">2.7.7.65</ecNumber>
    </recommendedName>
</protein>
<dbReference type="PROSITE" id="PS50887">
    <property type="entry name" value="GGDEF"/>
    <property type="match status" value="1"/>
</dbReference>
<dbReference type="InterPro" id="IPR000700">
    <property type="entry name" value="PAS-assoc_C"/>
</dbReference>
<keyword evidence="5" id="KW-0548">Nucleotidyltransferase</keyword>
<comment type="catalytic activity">
    <reaction evidence="2">
        <text>2 GTP = 3',3'-c-di-GMP + 2 diphosphate</text>
        <dbReference type="Rhea" id="RHEA:24898"/>
        <dbReference type="ChEBI" id="CHEBI:33019"/>
        <dbReference type="ChEBI" id="CHEBI:37565"/>
        <dbReference type="ChEBI" id="CHEBI:58805"/>
        <dbReference type="EC" id="2.7.7.65"/>
    </reaction>
</comment>
<dbReference type="PANTHER" id="PTHR45138:SF9">
    <property type="entry name" value="DIGUANYLATE CYCLASE DGCM-RELATED"/>
    <property type="match status" value="1"/>
</dbReference>
<evidence type="ECO:0000256" key="1">
    <source>
        <dbReference type="ARBA" id="ARBA00012528"/>
    </source>
</evidence>
<keyword evidence="5" id="KW-0808">Transferase</keyword>
<evidence type="ECO:0000259" key="4">
    <source>
        <dbReference type="PROSITE" id="PS50887"/>
    </source>
</evidence>
<comment type="caution">
    <text evidence="5">The sequence shown here is derived from an EMBL/GenBank/DDBJ whole genome shotgun (WGS) entry which is preliminary data.</text>
</comment>